<dbReference type="Gene3D" id="3.50.50.60">
    <property type="entry name" value="FAD/NAD(P)-binding domain"/>
    <property type="match status" value="1"/>
</dbReference>
<dbReference type="SUPFAM" id="SSF51905">
    <property type="entry name" value="FAD/NAD(P)-binding domain"/>
    <property type="match status" value="1"/>
</dbReference>
<proteinExistence type="inferred from homology"/>
<dbReference type="InterPro" id="IPR000172">
    <property type="entry name" value="GMC_OxRdtase_N"/>
</dbReference>
<evidence type="ECO:0000256" key="2">
    <source>
        <dbReference type="ARBA" id="ARBA00010790"/>
    </source>
</evidence>
<dbReference type="PROSITE" id="PS00623">
    <property type="entry name" value="GMC_OXRED_1"/>
    <property type="match status" value="1"/>
</dbReference>
<comment type="similarity">
    <text evidence="2 5">Belongs to the GMC oxidoreductase family.</text>
</comment>
<keyword evidence="6" id="KW-0472">Membrane</keyword>
<feature type="domain" description="Glucose-methanol-choline oxidoreductase N-terminal" evidence="7">
    <location>
        <begin position="126"/>
        <end position="149"/>
    </location>
</feature>
<keyword evidence="4 5" id="KW-0274">FAD</keyword>
<evidence type="ECO:0000256" key="5">
    <source>
        <dbReference type="RuleBase" id="RU003968"/>
    </source>
</evidence>
<dbReference type="GO" id="GO:0050660">
    <property type="term" value="F:flavin adenine dinucleotide binding"/>
    <property type="evidence" value="ECO:0007669"/>
    <property type="project" value="InterPro"/>
</dbReference>
<keyword evidence="6" id="KW-1133">Transmembrane helix</keyword>
<dbReference type="Pfam" id="PF00732">
    <property type="entry name" value="GMC_oxred_N"/>
    <property type="match status" value="1"/>
</dbReference>
<reference evidence="8" key="1">
    <citation type="submission" date="2022-01" db="EMBL/GenBank/DDBJ databases">
        <authorList>
            <person name="King R."/>
        </authorList>
    </citation>
    <scope>NUCLEOTIDE SEQUENCE</scope>
</reference>
<evidence type="ECO:0000256" key="3">
    <source>
        <dbReference type="ARBA" id="ARBA00022630"/>
    </source>
</evidence>
<evidence type="ECO:0000313" key="9">
    <source>
        <dbReference type="Proteomes" id="UP001153737"/>
    </source>
</evidence>
<dbReference type="GO" id="GO:0016614">
    <property type="term" value="F:oxidoreductase activity, acting on CH-OH group of donors"/>
    <property type="evidence" value="ECO:0007669"/>
    <property type="project" value="InterPro"/>
</dbReference>
<dbReference type="Proteomes" id="UP001153737">
    <property type="component" value="Chromosome 16"/>
</dbReference>
<keyword evidence="3 5" id="KW-0285">Flavoprotein</keyword>
<reference evidence="8" key="2">
    <citation type="submission" date="2022-10" db="EMBL/GenBank/DDBJ databases">
        <authorList>
            <consortium name="ENA_rothamsted_submissions"/>
            <consortium name="culmorum"/>
            <person name="King R."/>
        </authorList>
    </citation>
    <scope>NUCLEOTIDE SEQUENCE</scope>
</reference>
<evidence type="ECO:0000256" key="1">
    <source>
        <dbReference type="ARBA" id="ARBA00001974"/>
    </source>
</evidence>
<dbReference type="PANTHER" id="PTHR11552:SF147">
    <property type="entry name" value="CHOLINE DEHYDROGENASE, MITOCHONDRIAL"/>
    <property type="match status" value="1"/>
</dbReference>
<dbReference type="PANTHER" id="PTHR11552">
    <property type="entry name" value="GLUCOSE-METHANOL-CHOLINE GMC OXIDOREDUCTASE"/>
    <property type="match status" value="1"/>
</dbReference>
<feature type="transmembrane region" description="Helical" evidence="6">
    <location>
        <begin position="7"/>
        <end position="26"/>
    </location>
</feature>
<keyword evidence="9" id="KW-1185">Reference proteome</keyword>
<gene>
    <name evidence="8" type="ORF">PHAECO_LOCUS5258</name>
</gene>
<dbReference type="OrthoDB" id="5428259at2759"/>
<keyword evidence="6" id="KW-0812">Transmembrane</keyword>
<name>A0A9N9SFB1_PHACE</name>
<comment type="cofactor">
    <cofactor evidence="1">
        <name>FAD</name>
        <dbReference type="ChEBI" id="CHEBI:57692"/>
    </cofactor>
</comment>
<protein>
    <recommendedName>
        <fullName evidence="7">Glucose-methanol-choline oxidoreductase N-terminal domain-containing protein</fullName>
    </recommendedName>
</protein>
<dbReference type="InterPro" id="IPR036188">
    <property type="entry name" value="FAD/NAD-bd_sf"/>
</dbReference>
<sequence>MLFTTRFPILFLYIFVVYLVFFLLYILHYVNISYNRFSEFDTSNTIFDYIVVGCGSAGAIVAKRLAEDRNITVLVLEAGQHGNSFLDIPFLGLLLQNSPFDWHYTTVSQAKSCLALNNNKSIWPTGKIVGGTGMLNNMIYVRGHEQDFHEWYKDKEGYNYKEDVLPYFQKFERWGKTSDDSQTSPVSNPLFTSILPNFILNGAKQLGFVINEDTENCPEGFGMPKTLNLNGARWTTSHHLLKQNKPNVVIKTNSLVNKILLRQILRPMESDTLSSANRVPRTLPKASFYLPE</sequence>
<accession>A0A9N9SFB1</accession>
<evidence type="ECO:0000313" key="8">
    <source>
        <dbReference type="EMBL" id="CAG9817579.1"/>
    </source>
</evidence>
<dbReference type="InterPro" id="IPR012132">
    <property type="entry name" value="GMC_OxRdtase"/>
</dbReference>
<evidence type="ECO:0000256" key="6">
    <source>
        <dbReference type="SAM" id="Phobius"/>
    </source>
</evidence>
<evidence type="ECO:0000259" key="7">
    <source>
        <dbReference type="PROSITE" id="PS00623"/>
    </source>
</evidence>
<evidence type="ECO:0000256" key="4">
    <source>
        <dbReference type="ARBA" id="ARBA00022827"/>
    </source>
</evidence>
<organism evidence="8 9">
    <name type="scientific">Phaedon cochleariae</name>
    <name type="common">Mustard beetle</name>
    <dbReference type="NCBI Taxonomy" id="80249"/>
    <lineage>
        <taxon>Eukaryota</taxon>
        <taxon>Metazoa</taxon>
        <taxon>Ecdysozoa</taxon>
        <taxon>Arthropoda</taxon>
        <taxon>Hexapoda</taxon>
        <taxon>Insecta</taxon>
        <taxon>Pterygota</taxon>
        <taxon>Neoptera</taxon>
        <taxon>Endopterygota</taxon>
        <taxon>Coleoptera</taxon>
        <taxon>Polyphaga</taxon>
        <taxon>Cucujiformia</taxon>
        <taxon>Chrysomeloidea</taxon>
        <taxon>Chrysomelidae</taxon>
        <taxon>Chrysomelinae</taxon>
        <taxon>Chrysomelini</taxon>
        <taxon>Phaedon</taxon>
    </lineage>
</organism>
<dbReference type="EMBL" id="OU896722">
    <property type="protein sequence ID" value="CAG9817579.1"/>
    <property type="molecule type" value="Genomic_DNA"/>
</dbReference>
<dbReference type="AlphaFoldDB" id="A0A9N9SFB1"/>